<dbReference type="Proteomes" id="UP000234479">
    <property type="component" value="Unassembled WGS sequence"/>
</dbReference>
<keyword evidence="3" id="KW-1185">Reference proteome</keyword>
<dbReference type="Pfam" id="PF19649">
    <property type="entry name" value="DUF6152"/>
    <property type="match status" value="1"/>
</dbReference>
<feature type="signal peptide" evidence="1">
    <location>
        <begin position="1"/>
        <end position="18"/>
    </location>
</feature>
<organism evidence="2 3">
    <name type="scientific">Caulobacter zeae</name>
    <dbReference type="NCBI Taxonomy" id="2055137"/>
    <lineage>
        <taxon>Bacteria</taxon>
        <taxon>Pseudomonadati</taxon>
        <taxon>Pseudomonadota</taxon>
        <taxon>Alphaproteobacteria</taxon>
        <taxon>Caulobacterales</taxon>
        <taxon>Caulobacteraceae</taxon>
        <taxon>Caulobacter</taxon>
    </lineage>
</organism>
<comment type="caution">
    <text evidence="2">The sequence shown here is derived from an EMBL/GenBank/DDBJ whole genome shotgun (WGS) entry which is preliminary data.</text>
</comment>
<evidence type="ECO:0000256" key="1">
    <source>
        <dbReference type="SAM" id="SignalP"/>
    </source>
</evidence>
<sequence length="113" mass="11888">MPLSVAAVVLVVPAAASADPGWSAYDTDQAISVTGPMTDVSWGDPHGAAKVRHAGAVWDVVLASVARMEARGLSHEMLASGQPITLEGYPRRDGVAELRIERLTVAGRTVELR</sequence>
<keyword evidence="1" id="KW-0732">Signal</keyword>
<proteinExistence type="predicted"/>
<evidence type="ECO:0000313" key="3">
    <source>
        <dbReference type="Proteomes" id="UP000234479"/>
    </source>
</evidence>
<reference evidence="2 3" key="1">
    <citation type="submission" date="2017-12" db="EMBL/GenBank/DDBJ databases">
        <title>The genome sequence of Caulobacter sp. 410.</title>
        <authorList>
            <person name="Gao J."/>
            <person name="Mao X."/>
            <person name="Sun J."/>
        </authorList>
    </citation>
    <scope>NUCLEOTIDE SEQUENCE [LARGE SCALE GENOMIC DNA]</scope>
    <source>
        <strain evidence="2 3">410</strain>
    </source>
</reference>
<dbReference type="AlphaFoldDB" id="A0A2N5DHV3"/>
<accession>A0A2N5DHV3</accession>
<dbReference type="OrthoDB" id="512581at2"/>
<name>A0A2N5DHV3_9CAUL</name>
<gene>
    <name evidence="2" type="ORF">SGCZBJ_11220</name>
</gene>
<feature type="chain" id="PRO_5014904760" evidence="1">
    <location>
        <begin position="19"/>
        <end position="113"/>
    </location>
</feature>
<protein>
    <submittedName>
        <fullName evidence="2">Uncharacterized protein</fullName>
    </submittedName>
</protein>
<dbReference type="EMBL" id="PJRS01000020">
    <property type="protein sequence ID" value="PLR25623.1"/>
    <property type="molecule type" value="Genomic_DNA"/>
</dbReference>
<dbReference type="InterPro" id="IPR046150">
    <property type="entry name" value="DUF6152"/>
</dbReference>
<evidence type="ECO:0000313" key="2">
    <source>
        <dbReference type="EMBL" id="PLR25623.1"/>
    </source>
</evidence>